<evidence type="ECO:0000313" key="1">
    <source>
        <dbReference type="EMBL" id="RKE80426.1"/>
    </source>
</evidence>
<gene>
    <name evidence="1" type="ORF">BXY58_2951</name>
</gene>
<dbReference type="Proteomes" id="UP000285906">
    <property type="component" value="Unassembled WGS sequence"/>
</dbReference>
<dbReference type="EMBL" id="RAQH01000009">
    <property type="protein sequence ID" value="RKE80426.1"/>
    <property type="molecule type" value="Genomic_DNA"/>
</dbReference>
<accession>A0A420CPX3</accession>
<evidence type="ECO:0000313" key="2">
    <source>
        <dbReference type="Proteomes" id="UP000285906"/>
    </source>
</evidence>
<name>A0A420CPX3_9FLAO</name>
<protein>
    <submittedName>
        <fullName evidence="1">Uncharacterized protein</fullName>
    </submittedName>
</protein>
<comment type="caution">
    <text evidence="1">The sequence shown here is derived from an EMBL/GenBank/DDBJ whole genome shotgun (WGS) entry which is preliminary data.</text>
</comment>
<dbReference type="AlphaFoldDB" id="A0A420CPX3"/>
<organism evidence="1 2">
    <name type="scientific">Epilithonimonas arachidiradicis</name>
    <dbReference type="NCBI Taxonomy" id="1617282"/>
    <lineage>
        <taxon>Bacteria</taxon>
        <taxon>Pseudomonadati</taxon>
        <taxon>Bacteroidota</taxon>
        <taxon>Flavobacteriia</taxon>
        <taxon>Flavobacteriales</taxon>
        <taxon>Weeksellaceae</taxon>
        <taxon>Chryseobacterium group</taxon>
        <taxon>Epilithonimonas</taxon>
    </lineage>
</organism>
<reference evidence="1 2" key="1">
    <citation type="submission" date="2018-09" db="EMBL/GenBank/DDBJ databases">
        <title>Genomic Encyclopedia of Archaeal and Bacterial Type Strains, Phase II (KMG-II): from individual species to whole genera.</title>
        <authorList>
            <person name="Goeker M."/>
        </authorList>
    </citation>
    <scope>NUCLEOTIDE SEQUENCE [LARGE SCALE GENOMIC DNA]</scope>
    <source>
        <strain evidence="1 2">DSM 27620</strain>
    </source>
</reference>
<sequence>MYSQMKIIESFKATNPRAFLKAFLSITTAKEREDLISIFRNEEIRNEFINIFNYMTENYKWKNIEDFIINIHSNLEKLKQKIPKDFNIEKYQPLLDIFQNILDRGENVKHNIAGKNTIIEDFGIDYDTLNEWLIYFEKENFVGKRSFNSKEYSFIIKDFINVNDEITIENIKRYHFKTYNKIKIAEIIGDVAKSEKTNYDNLWKKIESIDDLNPKNTKLLNWIKKHHKMPFSLAYQLVSLIIETLPENEKIEINDIFESYFET</sequence>
<proteinExistence type="predicted"/>